<dbReference type="EMBL" id="JBHUDE010000161">
    <property type="protein sequence ID" value="MFD1609647.1"/>
    <property type="molecule type" value="Genomic_DNA"/>
</dbReference>
<keyword evidence="1 4" id="KW-0378">Hydrolase</keyword>
<feature type="region of interest" description="Disordered" evidence="2">
    <location>
        <begin position="1"/>
        <end position="22"/>
    </location>
</feature>
<dbReference type="SUPFAM" id="SSF110997">
    <property type="entry name" value="Sporulation related repeat"/>
    <property type="match status" value="1"/>
</dbReference>
<proteinExistence type="predicted"/>
<dbReference type="EC" id="3.5.1.28" evidence="4"/>
<dbReference type="InterPro" id="IPR007730">
    <property type="entry name" value="SPOR-like_dom"/>
</dbReference>
<evidence type="ECO:0000256" key="1">
    <source>
        <dbReference type="ARBA" id="ARBA00022801"/>
    </source>
</evidence>
<sequence length="271" mass="30181">MPTIMLDPGHGGSDPGASQRGNLEKDLNLSIALRTRDYLRKNYDVKVSMTRTTDTTVSLAARTNRANRENVDYYCSIHINAGGGRGWESYIYNGPVSSQTVRAQQTLHKYVMSVISKYGARDRGIKRANFHVLRETKMPAILLENLFVDTTADLNLLRDKSFLNILGDAIGEGLARALSLKKLAKPKDPEKPDTGMYYVIAGSFASRKNAETRSNMLKKNNVEAIIKTTKAGNATRYRVQAGAFRNKKSAEQRRNFIRNLGIKDAYVTADS</sequence>
<dbReference type="Pfam" id="PF05036">
    <property type="entry name" value="SPOR"/>
    <property type="match status" value="1"/>
</dbReference>
<protein>
    <submittedName>
        <fullName evidence="4">N-acetylmuramoyl-L-alanine amidase</fullName>
        <ecNumber evidence="4">3.5.1.28</ecNumber>
    </submittedName>
</protein>
<dbReference type="InterPro" id="IPR002508">
    <property type="entry name" value="MurNAc-LAA_cat"/>
</dbReference>
<dbReference type="PANTHER" id="PTHR30404">
    <property type="entry name" value="N-ACETYLMURAMOYL-L-ALANINE AMIDASE"/>
    <property type="match status" value="1"/>
</dbReference>
<keyword evidence="5" id="KW-1185">Reference proteome</keyword>
<dbReference type="Pfam" id="PF01520">
    <property type="entry name" value="Amidase_3"/>
    <property type="match status" value="1"/>
</dbReference>
<gene>
    <name evidence="4" type="ORF">ACFSBH_18675</name>
</gene>
<feature type="domain" description="SPOR" evidence="3">
    <location>
        <begin position="191"/>
        <end position="270"/>
    </location>
</feature>
<dbReference type="Gene3D" id="3.40.630.40">
    <property type="entry name" value="Zn-dependent exopeptidases"/>
    <property type="match status" value="1"/>
</dbReference>
<organism evidence="4 5">
    <name type="scientific">Oceanobacillus luteolus</name>
    <dbReference type="NCBI Taxonomy" id="1274358"/>
    <lineage>
        <taxon>Bacteria</taxon>
        <taxon>Bacillati</taxon>
        <taxon>Bacillota</taxon>
        <taxon>Bacilli</taxon>
        <taxon>Bacillales</taxon>
        <taxon>Bacillaceae</taxon>
        <taxon>Oceanobacillus</taxon>
    </lineage>
</organism>
<dbReference type="CDD" id="cd02696">
    <property type="entry name" value="MurNAc-LAA"/>
    <property type="match status" value="1"/>
</dbReference>
<accession>A0ABW4HX31</accession>
<dbReference type="Gene3D" id="3.30.70.1070">
    <property type="entry name" value="Sporulation related repeat"/>
    <property type="match status" value="1"/>
</dbReference>
<evidence type="ECO:0000313" key="5">
    <source>
        <dbReference type="Proteomes" id="UP001597221"/>
    </source>
</evidence>
<dbReference type="SMART" id="SM00646">
    <property type="entry name" value="Ami_3"/>
    <property type="match status" value="1"/>
</dbReference>
<dbReference type="RefSeq" id="WP_379599054.1">
    <property type="nucleotide sequence ID" value="NZ_JBHUDE010000161.1"/>
</dbReference>
<reference evidence="5" key="1">
    <citation type="journal article" date="2019" name="Int. J. Syst. Evol. Microbiol.">
        <title>The Global Catalogue of Microorganisms (GCM) 10K type strain sequencing project: providing services to taxonomists for standard genome sequencing and annotation.</title>
        <authorList>
            <consortium name="The Broad Institute Genomics Platform"/>
            <consortium name="The Broad Institute Genome Sequencing Center for Infectious Disease"/>
            <person name="Wu L."/>
            <person name="Ma J."/>
        </authorList>
    </citation>
    <scope>NUCLEOTIDE SEQUENCE [LARGE SCALE GENOMIC DNA]</scope>
    <source>
        <strain evidence="5">CGMCC 1.12376</strain>
    </source>
</reference>
<dbReference type="PROSITE" id="PS51724">
    <property type="entry name" value="SPOR"/>
    <property type="match status" value="1"/>
</dbReference>
<comment type="caution">
    <text evidence="4">The sequence shown here is derived from an EMBL/GenBank/DDBJ whole genome shotgun (WGS) entry which is preliminary data.</text>
</comment>
<name>A0ABW4HX31_9BACI</name>
<evidence type="ECO:0000313" key="4">
    <source>
        <dbReference type="EMBL" id="MFD1609647.1"/>
    </source>
</evidence>
<dbReference type="Proteomes" id="UP001597221">
    <property type="component" value="Unassembled WGS sequence"/>
</dbReference>
<dbReference type="PANTHER" id="PTHR30404:SF0">
    <property type="entry name" value="N-ACETYLMURAMOYL-L-ALANINE AMIDASE AMIC"/>
    <property type="match status" value="1"/>
</dbReference>
<dbReference type="InterPro" id="IPR036680">
    <property type="entry name" value="SPOR-like_sf"/>
</dbReference>
<evidence type="ECO:0000256" key="2">
    <source>
        <dbReference type="SAM" id="MobiDB-lite"/>
    </source>
</evidence>
<dbReference type="InterPro" id="IPR050695">
    <property type="entry name" value="N-acetylmuramoyl_amidase_3"/>
</dbReference>
<evidence type="ECO:0000259" key="3">
    <source>
        <dbReference type="PROSITE" id="PS51724"/>
    </source>
</evidence>
<dbReference type="GO" id="GO:0008745">
    <property type="term" value="F:N-acetylmuramoyl-L-alanine amidase activity"/>
    <property type="evidence" value="ECO:0007669"/>
    <property type="project" value="UniProtKB-EC"/>
</dbReference>
<dbReference type="SUPFAM" id="SSF53187">
    <property type="entry name" value="Zn-dependent exopeptidases"/>
    <property type="match status" value="1"/>
</dbReference>